<dbReference type="Gene3D" id="3.90.1750.10">
    <property type="entry name" value="Hect, E3 ligase catalytic domains"/>
    <property type="match status" value="1"/>
</dbReference>
<evidence type="ECO:0000256" key="2">
    <source>
        <dbReference type="ARBA" id="ARBA00022737"/>
    </source>
</evidence>
<dbReference type="Gene3D" id="3.30.2160.10">
    <property type="entry name" value="Hect, E3 ligase catalytic domain"/>
    <property type="match status" value="1"/>
</dbReference>
<dbReference type="PANTHER" id="PTHR45622">
    <property type="entry name" value="UBIQUITIN-PROTEIN LIGASE E3A-RELATED"/>
    <property type="match status" value="1"/>
</dbReference>
<keyword evidence="2" id="KW-0677">Repeat</keyword>
<dbReference type="InterPro" id="IPR035983">
    <property type="entry name" value="Hect_E3_ubiquitin_ligase"/>
</dbReference>
<evidence type="ECO:0000256" key="3">
    <source>
        <dbReference type="ARBA" id="ARBA00022786"/>
    </source>
</evidence>
<reference evidence="6" key="1">
    <citation type="submission" date="2021-01" db="EMBL/GenBank/DDBJ databases">
        <title>A chromosome-scale assembly of European eel, Anguilla anguilla.</title>
        <authorList>
            <person name="Henkel C."/>
            <person name="Jong-Raadsen S.A."/>
            <person name="Dufour S."/>
            <person name="Weltzien F.-A."/>
            <person name="Palstra A.P."/>
            <person name="Pelster B."/>
            <person name="Spaink H.P."/>
            <person name="Van Den Thillart G.E."/>
            <person name="Jansen H."/>
            <person name="Zahm M."/>
            <person name="Klopp C."/>
            <person name="Cedric C."/>
            <person name="Louis A."/>
            <person name="Berthelot C."/>
            <person name="Parey E."/>
            <person name="Roest Crollius H."/>
            <person name="Montfort J."/>
            <person name="Robinson-Rechavi M."/>
            <person name="Bucao C."/>
            <person name="Bouchez O."/>
            <person name="Gislard M."/>
            <person name="Lluch J."/>
            <person name="Milhes M."/>
            <person name="Lampietro C."/>
            <person name="Lopez Roques C."/>
            <person name="Donnadieu C."/>
            <person name="Braasch I."/>
            <person name="Desvignes T."/>
            <person name="Postlethwait J."/>
            <person name="Bobe J."/>
            <person name="Guiguen Y."/>
            <person name="Dirks R."/>
        </authorList>
    </citation>
    <scope>NUCLEOTIDE SEQUENCE</scope>
    <source>
        <strain evidence="6">Tag_6206</strain>
        <tissue evidence="6">Liver</tissue>
    </source>
</reference>
<dbReference type="GO" id="GO:0006511">
    <property type="term" value="P:ubiquitin-dependent protein catabolic process"/>
    <property type="evidence" value="ECO:0007669"/>
    <property type="project" value="TreeGrafter"/>
</dbReference>
<dbReference type="GO" id="GO:0005737">
    <property type="term" value="C:cytoplasm"/>
    <property type="evidence" value="ECO:0007669"/>
    <property type="project" value="TreeGrafter"/>
</dbReference>
<sequence>MGISKKGDNTDFFICINSQCGEFKPQSETCLDLSLARLAFEKLAKNQTVLKQVGSVVRDTLLRSLSDAPPGVEDLRVYLILPELLRVLPMDRDLCANFAGAVGKLQPDCLKTLEGLWSKLPKSFFKSLVKVIRSACTWFLHKMRTEQEDFRISVEKTANVLQKLYEVNYNSRWKIEDRNFYINEMKIFITSFPGELPPDAYIIDCMLQFLFNRLVLYPGIFDMETKCMVFLRDKLCKHFLNASLGNSLRNHLCVNRKSLLTDTFQQLRNNDRDFLWPLQVKFENEDGIDEGGSPQEFFTLVAREILSLEPKMLELLEDSRLVWFMPEGHRDHDAHRLLGVLCGMALYNDCIVNFNFPLALFKKMLGFMPTLEDLKELSPIEARNLQGVLDADEDDLELMYLDFTARGHEVVPDGREISVTKSNRYMGWL</sequence>
<dbReference type="InterPro" id="IPR000569">
    <property type="entry name" value="HECT_dom"/>
</dbReference>
<comment type="caution">
    <text evidence="4">Lacks conserved residue(s) required for the propagation of feature annotation.</text>
</comment>
<dbReference type="AlphaFoldDB" id="A0A9D3MMG3"/>
<protein>
    <recommendedName>
        <fullName evidence="5">HECT domain-containing protein</fullName>
    </recommendedName>
</protein>
<keyword evidence="1" id="KW-0808">Transferase</keyword>
<gene>
    <name evidence="6" type="ORF">ANANG_G00092850</name>
</gene>
<proteinExistence type="predicted"/>
<keyword evidence="3 4" id="KW-0833">Ubl conjugation pathway</keyword>
<dbReference type="PANTHER" id="PTHR45622:SF73">
    <property type="entry name" value="E3 UBIQUITIN-PROTEIN LIGASE HERC4-LIKE ISOFORM X1-RELATED"/>
    <property type="match status" value="1"/>
</dbReference>
<dbReference type="SUPFAM" id="SSF56204">
    <property type="entry name" value="Hect, E3 ligase catalytic domain"/>
    <property type="match status" value="1"/>
</dbReference>
<dbReference type="PROSITE" id="PS50237">
    <property type="entry name" value="HECT"/>
    <property type="match status" value="1"/>
</dbReference>
<evidence type="ECO:0000256" key="1">
    <source>
        <dbReference type="ARBA" id="ARBA00022679"/>
    </source>
</evidence>
<dbReference type="GO" id="GO:0061630">
    <property type="term" value="F:ubiquitin protein ligase activity"/>
    <property type="evidence" value="ECO:0007669"/>
    <property type="project" value="TreeGrafter"/>
</dbReference>
<accession>A0A9D3MMG3</accession>
<evidence type="ECO:0000313" key="6">
    <source>
        <dbReference type="EMBL" id="KAG5851390.1"/>
    </source>
</evidence>
<keyword evidence="7" id="KW-1185">Reference proteome</keyword>
<evidence type="ECO:0000259" key="5">
    <source>
        <dbReference type="PROSITE" id="PS50237"/>
    </source>
</evidence>
<evidence type="ECO:0000313" key="7">
    <source>
        <dbReference type="Proteomes" id="UP001044222"/>
    </source>
</evidence>
<dbReference type="InterPro" id="IPR051709">
    <property type="entry name" value="Ub-ligase/GTPase-reg"/>
</dbReference>
<dbReference type="Proteomes" id="UP001044222">
    <property type="component" value="Unassembled WGS sequence"/>
</dbReference>
<dbReference type="GO" id="GO:0016567">
    <property type="term" value="P:protein ubiquitination"/>
    <property type="evidence" value="ECO:0007669"/>
    <property type="project" value="TreeGrafter"/>
</dbReference>
<organism evidence="6 7">
    <name type="scientific">Anguilla anguilla</name>
    <name type="common">European freshwater eel</name>
    <name type="synonym">Muraena anguilla</name>
    <dbReference type="NCBI Taxonomy" id="7936"/>
    <lineage>
        <taxon>Eukaryota</taxon>
        <taxon>Metazoa</taxon>
        <taxon>Chordata</taxon>
        <taxon>Craniata</taxon>
        <taxon>Vertebrata</taxon>
        <taxon>Euteleostomi</taxon>
        <taxon>Actinopterygii</taxon>
        <taxon>Neopterygii</taxon>
        <taxon>Teleostei</taxon>
        <taxon>Anguilliformes</taxon>
        <taxon>Anguillidae</taxon>
        <taxon>Anguilla</taxon>
    </lineage>
</organism>
<comment type="caution">
    <text evidence="6">The sequence shown here is derived from an EMBL/GenBank/DDBJ whole genome shotgun (WGS) entry which is preliminary data.</text>
</comment>
<name>A0A9D3MMG3_ANGAN</name>
<dbReference type="EMBL" id="JAFIRN010000004">
    <property type="protein sequence ID" value="KAG5851390.1"/>
    <property type="molecule type" value="Genomic_DNA"/>
</dbReference>
<evidence type="ECO:0000256" key="4">
    <source>
        <dbReference type="PROSITE-ProRule" id="PRU00104"/>
    </source>
</evidence>
<dbReference type="Pfam" id="PF00632">
    <property type="entry name" value="HECT"/>
    <property type="match status" value="1"/>
</dbReference>
<feature type="domain" description="HECT" evidence="5">
    <location>
        <begin position="270"/>
        <end position="424"/>
    </location>
</feature>